<proteinExistence type="predicted"/>
<dbReference type="EMBL" id="CP017641">
    <property type="protein sequence ID" value="APZ92177.1"/>
    <property type="molecule type" value="Genomic_DNA"/>
</dbReference>
<sequence length="266" mass="29268">MSKPMTIWHLASYVEGTYLLFELQADQRPPGDDISAKANYEVRYLRALQRLNQIILGGIAPDDDIYGTEYFGNVYGGLKLAAEAVQAMNHETERDVIGNGVIYGHSWTDYLLQLAGELNNQLATALVVSGKIFPDATKEEVFANAAILMLDIVGPVNFSALRAGIRCEWPTEKEPDRIEILRAGINDASKVAEKIKFVVAYVRQTGEQDVTEIAAALGVHPKTLNRWKNSHGELAAEIQSGGTVNAPRRLHGYVDSRGNLDAEQSQ</sequence>
<evidence type="ECO:0000313" key="2">
    <source>
        <dbReference type="Proteomes" id="UP000187735"/>
    </source>
</evidence>
<dbReference type="Proteomes" id="UP000187735">
    <property type="component" value="Chromosome"/>
</dbReference>
<evidence type="ECO:0000313" key="1">
    <source>
        <dbReference type="EMBL" id="APZ92177.1"/>
    </source>
</evidence>
<dbReference type="AlphaFoldDB" id="A0A1P8WDR7"/>
<protein>
    <submittedName>
        <fullName evidence="1">Uncharacterized protein</fullName>
    </submittedName>
</protein>
<dbReference type="STRING" id="1891926.Fuma_01785"/>
<name>A0A1P8WDR7_9PLAN</name>
<reference evidence="1 2" key="1">
    <citation type="journal article" date="2016" name="Front. Microbiol.">
        <title>Fuerstia marisgermanicae gen. nov., sp. nov., an Unusual Member of the Phylum Planctomycetes from the German Wadden Sea.</title>
        <authorList>
            <person name="Kohn T."/>
            <person name="Heuer A."/>
            <person name="Jogler M."/>
            <person name="Vollmers J."/>
            <person name="Boedeker C."/>
            <person name="Bunk B."/>
            <person name="Rast P."/>
            <person name="Borchert D."/>
            <person name="Glockner I."/>
            <person name="Freese H.M."/>
            <person name="Klenk H.P."/>
            <person name="Overmann J."/>
            <person name="Kaster A.K."/>
            <person name="Rohde M."/>
            <person name="Wiegand S."/>
            <person name="Jogler C."/>
        </authorList>
    </citation>
    <scope>NUCLEOTIDE SEQUENCE [LARGE SCALE GENOMIC DNA]</scope>
    <source>
        <strain evidence="1 2">NH11</strain>
    </source>
</reference>
<gene>
    <name evidence="1" type="ORF">Fuma_01785</name>
</gene>
<keyword evidence="2" id="KW-1185">Reference proteome</keyword>
<accession>A0A1P8WDR7</accession>
<organism evidence="1 2">
    <name type="scientific">Fuerstiella marisgermanici</name>
    <dbReference type="NCBI Taxonomy" id="1891926"/>
    <lineage>
        <taxon>Bacteria</taxon>
        <taxon>Pseudomonadati</taxon>
        <taxon>Planctomycetota</taxon>
        <taxon>Planctomycetia</taxon>
        <taxon>Planctomycetales</taxon>
        <taxon>Planctomycetaceae</taxon>
        <taxon>Fuerstiella</taxon>
    </lineage>
</organism>
<dbReference type="RefSeq" id="WP_077023836.1">
    <property type="nucleotide sequence ID" value="NZ_CP017641.1"/>
</dbReference>
<dbReference type="KEGG" id="fmr:Fuma_01785"/>